<evidence type="ECO:0000256" key="2">
    <source>
        <dbReference type="ARBA" id="ARBA00022833"/>
    </source>
</evidence>
<keyword evidence="8" id="KW-1185">Reference proteome</keyword>
<dbReference type="PROSITE" id="PS00478">
    <property type="entry name" value="LIM_DOMAIN_1"/>
    <property type="match status" value="1"/>
</dbReference>
<dbReference type="GO" id="GO:0051496">
    <property type="term" value="P:positive regulation of stress fiber assembly"/>
    <property type="evidence" value="ECO:0007669"/>
    <property type="project" value="TreeGrafter"/>
</dbReference>
<dbReference type="PROSITE" id="PS50023">
    <property type="entry name" value="LIM_DOMAIN_2"/>
    <property type="match status" value="1"/>
</dbReference>
<evidence type="ECO:0000313" key="8">
    <source>
        <dbReference type="Proteomes" id="UP000694388"/>
    </source>
</evidence>
<evidence type="ECO:0000256" key="5">
    <source>
        <dbReference type="SAM" id="MobiDB-lite"/>
    </source>
</evidence>
<dbReference type="InterPro" id="IPR001781">
    <property type="entry name" value="Znf_LIM"/>
</dbReference>
<dbReference type="Gene3D" id="2.10.110.10">
    <property type="entry name" value="Cysteine Rich Protein"/>
    <property type="match status" value="1"/>
</dbReference>
<evidence type="ECO:0000259" key="6">
    <source>
        <dbReference type="PROSITE" id="PS50023"/>
    </source>
</evidence>
<feature type="region of interest" description="Disordered" evidence="5">
    <location>
        <begin position="1"/>
        <end position="22"/>
    </location>
</feature>
<feature type="compositionally biased region" description="Polar residues" evidence="5">
    <location>
        <begin position="1"/>
        <end position="10"/>
    </location>
</feature>
<feature type="region of interest" description="Disordered" evidence="5">
    <location>
        <begin position="314"/>
        <end position="338"/>
    </location>
</feature>
<dbReference type="GO" id="GO:0032034">
    <property type="term" value="F:myosin II head/neck binding"/>
    <property type="evidence" value="ECO:0007669"/>
    <property type="project" value="TreeGrafter"/>
</dbReference>
<feature type="region of interest" description="Disordered" evidence="5">
    <location>
        <begin position="41"/>
        <end position="152"/>
    </location>
</feature>
<feature type="compositionally biased region" description="Basic and acidic residues" evidence="5">
    <location>
        <begin position="12"/>
        <end position="22"/>
    </location>
</feature>
<sequence>MQASIDTISHTEPPRQEAHHDSFPMSVQNQMRRSEFFGIPGNHLENGEGTDKKDVHRERNLQLHRQKGSEQDDYEEMNMSMDSTQDRDMPFRSQTDTMEDRVPRLEHRRTSGGAGDAVQDQRGDQVSPETKARPWTRISSTPTESHGFQQARDPLVRQHPTGLLAQRLLEDATSRRVSDLKSTPVSMEPRSAELRSHREKDRQSAALQKSHRNTERESLVGHQSLVKVESSSAVQQRNKVIQEMRKAVAVQRDSSWIRINELAGKGLSYHSKRSTMHADDQSWIQCRSEMSPKERPRSLAVELSNLHLNSEDMGLRRTNSSDNLDMIHPRSPEPSPGRVAGRKECCACKEPIGRGAAMFIESLKAFFHLDCFKCGVCHKVLSKSGSSIDVRLQQGILHCKDCYDNSMDVAHSFLQTGPAWINYFLLTFSSFLLSLPPGSIGTKEEWVHEN</sequence>
<dbReference type="SMART" id="SM00132">
    <property type="entry name" value="LIM"/>
    <property type="match status" value="1"/>
</dbReference>
<feature type="compositionally biased region" description="Polar residues" evidence="5">
    <location>
        <begin position="137"/>
        <end position="148"/>
    </location>
</feature>
<feature type="compositionally biased region" description="Basic and acidic residues" evidence="5">
    <location>
        <begin position="45"/>
        <end position="61"/>
    </location>
</feature>
<feature type="domain" description="LIM zinc-binding" evidence="6">
    <location>
        <begin position="343"/>
        <end position="409"/>
    </location>
</feature>
<evidence type="ECO:0000256" key="3">
    <source>
        <dbReference type="ARBA" id="ARBA00023038"/>
    </source>
</evidence>
<dbReference type="GO" id="GO:0051893">
    <property type="term" value="P:regulation of focal adhesion assembly"/>
    <property type="evidence" value="ECO:0007669"/>
    <property type="project" value="TreeGrafter"/>
</dbReference>
<feature type="compositionally biased region" description="Basic and acidic residues" evidence="5">
    <location>
        <begin position="98"/>
        <end position="109"/>
    </location>
</feature>
<evidence type="ECO:0000256" key="1">
    <source>
        <dbReference type="ARBA" id="ARBA00022723"/>
    </source>
</evidence>
<protein>
    <recommendedName>
        <fullName evidence="6">LIM zinc-binding domain-containing protein</fullName>
    </recommendedName>
</protein>
<dbReference type="Proteomes" id="UP000694388">
    <property type="component" value="Unplaced"/>
</dbReference>
<feature type="compositionally biased region" description="Basic and acidic residues" evidence="5">
    <location>
        <begin position="168"/>
        <end position="179"/>
    </location>
</feature>
<evidence type="ECO:0000256" key="4">
    <source>
        <dbReference type="PROSITE-ProRule" id="PRU00125"/>
    </source>
</evidence>
<dbReference type="Pfam" id="PF00412">
    <property type="entry name" value="LIM"/>
    <property type="match status" value="1"/>
</dbReference>
<reference evidence="7" key="1">
    <citation type="submission" date="2025-08" db="UniProtKB">
        <authorList>
            <consortium name="Ensembl"/>
        </authorList>
    </citation>
    <scope>IDENTIFICATION</scope>
</reference>
<keyword evidence="2 4" id="KW-0862">Zinc</keyword>
<dbReference type="AlphaFoldDB" id="A0A8C4X1S3"/>
<dbReference type="GO" id="GO:0046872">
    <property type="term" value="F:metal ion binding"/>
    <property type="evidence" value="ECO:0007669"/>
    <property type="project" value="UniProtKB-KW"/>
</dbReference>
<name>A0A8C4X1S3_EPTBU</name>
<evidence type="ECO:0000313" key="7">
    <source>
        <dbReference type="Ensembl" id="ENSEBUP00000027101.1"/>
    </source>
</evidence>
<keyword evidence="1 4" id="KW-0479">Metal-binding</keyword>
<proteinExistence type="predicted"/>
<keyword evidence="3 4" id="KW-0440">LIM domain</keyword>
<dbReference type="PANTHER" id="PTHR15551:SF3">
    <property type="entry name" value="LIM AND CALPONIN HOMOLOGY DOMAINS-CONTAINING PROTEIN 1"/>
    <property type="match status" value="1"/>
</dbReference>
<feature type="region of interest" description="Disordered" evidence="5">
    <location>
        <begin position="167"/>
        <end position="223"/>
    </location>
</feature>
<dbReference type="CDD" id="cd08368">
    <property type="entry name" value="LIM"/>
    <property type="match status" value="1"/>
</dbReference>
<dbReference type="PANTHER" id="PTHR15551">
    <property type="entry name" value="LIM DOMAIN ONLY 7"/>
    <property type="match status" value="1"/>
</dbReference>
<feature type="compositionally biased region" description="Basic and acidic residues" evidence="5">
    <location>
        <begin position="190"/>
        <end position="203"/>
    </location>
</feature>
<dbReference type="GO" id="GO:0001725">
    <property type="term" value="C:stress fiber"/>
    <property type="evidence" value="ECO:0007669"/>
    <property type="project" value="TreeGrafter"/>
</dbReference>
<dbReference type="Ensembl" id="ENSEBUT00000027677.1">
    <property type="protein sequence ID" value="ENSEBUP00000027101.1"/>
    <property type="gene ID" value="ENSEBUG00000016649.1"/>
</dbReference>
<reference evidence="7" key="2">
    <citation type="submission" date="2025-09" db="UniProtKB">
        <authorList>
            <consortium name="Ensembl"/>
        </authorList>
    </citation>
    <scope>IDENTIFICATION</scope>
</reference>
<organism evidence="7 8">
    <name type="scientific">Eptatretus burgeri</name>
    <name type="common">Inshore hagfish</name>
    <dbReference type="NCBI Taxonomy" id="7764"/>
    <lineage>
        <taxon>Eukaryota</taxon>
        <taxon>Metazoa</taxon>
        <taxon>Chordata</taxon>
        <taxon>Craniata</taxon>
        <taxon>Vertebrata</taxon>
        <taxon>Cyclostomata</taxon>
        <taxon>Myxini</taxon>
        <taxon>Myxiniformes</taxon>
        <taxon>Myxinidae</taxon>
        <taxon>Eptatretinae</taxon>
        <taxon>Eptatretus</taxon>
    </lineage>
</organism>
<accession>A0A8C4X1S3</accession>